<accession>A0A2N5SZE6</accession>
<evidence type="ECO:0000313" key="3">
    <source>
        <dbReference type="EMBL" id="PLW38192.1"/>
    </source>
</evidence>
<evidence type="ECO:0000313" key="2">
    <source>
        <dbReference type="EMBL" id="PLW20155.1"/>
    </source>
</evidence>
<dbReference type="EMBL" id="PGCJ01000042">
    <property type="protein sequence ID" value="PLW54694.1"/>
    <property type="molecule type" value="Genomic_DNA"/>
</dbReference>
<evidence type="ECO:0000313" key="5">
    <source>
        <dbReference type="Proteomes" id="UP000235388"/>
    </source>
</evidence>
<reference evidence="5 6" key="1">
    <citation type="submission" date="2017-11" db="EMBL/GenBank/DDBJ databases">
        <title>De novo assembly and phasing of dikaryotic genomes from two isolates of Puccinia coronata f. sp. avenae, the causal agent of oat crown rust.</title>
        <authorList>
            <person name="Miller M.E."/>
            <person name="Zhang Y."/>
            <person name="Omidvar V."/>
            <person name="Sperschneider J."/>
            <person name="Schwessinger B."/>
            <person name="Raley C."/>
            <person name="Palmer J.M."/>
            <person name="Garnica D."/>
            <person name="Upadhyaya N."/>
            <person name="Rathjen J."/>
            <person name="Taylor J.M."/>
            <person name="Park R.F."/>
            <person name="Dodds P.N."/>
            <person name="Hirsch C.D."/>
            <person name="Kianian S.F."/>
            <person name="Figueroa M."/>
        </authorList>
    </citation>
    <scope>NUCLEOTIDE SEQUENCE [LARGE SCALE GENOMIC DNA]</scope>
    <source>
        <strain evidence="2">12NC29</strain>
        <strain evidence="1">12SD80</strain>
    </source>
</reference>
<comment type="caution">
    <text evidence="1">The sequence shown here is derived from an EMBL/GenBank/DDBJ whole genome shotgun (WGS) entry which is preliminary data.</text>
</comment>
<gene>
    <name evidence="4" type="ORF">PCANC_11682</name>
    <name evidence="2" type="ORF">PCANC_16649</name>
    <name evidence="3" type="ORF">PCASD_09461</name>
    <name evidence="1" type="ORF">PCASD_23483</name>
</gene>
<dbReference type="Proteomes" id="UP000235388">
    <property type="component" value="Unassembled WGS sequence"/>
</dbReference>
<evidence type="ECO:0000313" key="4">
    <source>
        <dbReference type="EMBL" id="PLW54694.1"/>
    </source>
</evidence>
<dbReference type="EMBL" id="PGCI01000132">
    <property type="protein sequence ID" value="PLW38192.1"/>
    <property type="molecule type" value="Genomic_DNA"/>
</dbReference>
<name>A0A2N5SZE6_9BASI</name>
<dbReference type="AlphaFoldDB" id="A0A2N5SZE6"/>
<sequence>MKPGLSSQGNRGVGYNLQCARVPGVSLTSPPANLQFLSRKKHNNGNPTVETNSPGNLVEIAKWFMNQNNGANKRLLPPSSKYGNTSNSLQDYLAFIAIAPHKREEILDILIDNDINQFQMFRTLGVEDSRALGFNIGVISKLRNNVAKYKAHLAKHT</sequence>
<organism evidence="1 6">
    <name type="scientific">Puccinia coronata f. sp. avenae</name>
    <dbReference type="NCBI Taxonomy" id="200324"/>
    <lineage>
        <taxon>Eukaryota</taxon>
        <taxon>Fungi</taxon>
        <taxon>Dikarya</taxon>
        <taxon>Basidiomycota</taxon>
        <taxon>Pucciniomycotina</taxon>
        <taxon>Pucciniomycetes</taxon>
        <taxon>Pucciniales</taxon>
        <taxon>Pucciniaceae</taxon>
        <taxon>Puccinia</taxon>
    </lineage>
</organism>
<protein>
    <submittedName>
        <fullName evidence="1">Uncharacterized protein</fullName>
    </submittedName>
</protein>
<dbReference type="Proteomes" id="UP000235392">
    <property type="component" value="Unassembled WGS sequence"/>
</dbReference>
<evidence type="ECO:0000313" key="6">
    <source>
        <dbReference type="Proteomes" id="UP000235392"/>
    </source>
</evidence>
<dbReference type="OrthoDB" id="2506803at2759"/>
<keyword evidence="5" id="KW-1185">Reference proteome</keyword>
<proteinExistence type="predicted"/>
<dbReference type="EMBL" id="PGCI01000729">
    <property type="protein sequence ID" value="PLW18619.1"/>
    <property type="molecule type" value="Genomic_DNA"/>
</dbReference>
<dbReference type="EMBL" id="PGCJ01000802">
    <property type="protein sequence ID" value="PLW20155.1"/>
    <property type="molecule type" value="Genomic_DNA"/>
</dbReference>
<evidence type="ECO:0000313" key="1">
    <source>
        <dbReference type="EMBL" id="PLW18619.1"/>
    </source>
</evidence>